<evidence type="ECO:0000256" key="1">
    <source>
        <dbReference type="ARBA" id="ARBA00004167"/>
    </source>
</evidence>
<feature type="domain" description="Wall-associated receptor kinase C-terminal" evidence="6">
    <location>
        <begin position="173"/>
        <end position="273"/>
    </location>
</feature>
<keyword evidence="8" id="KW-1185">Reference proteome</keyword>
<dbReference type="GO" id="GO:0030247">
    <property type="term" value="F:polysaccharide binding"/>
    <property type="evidence" value="ECO:0007669"/>
    <property type="project" value="InterPro"/>
</dbReference>
<dbReference type="EMBL" id="JAAALK010000288">
    <property type="protein sequence ID" value="KAG8055795.1"/>
    <property type="molecule type" value="Genomic_DNA"/>
</dbReference>
<dbReference type="InterPro" id="IPR032872">
    <property type="entry name" value="WAK_assoc_C"/>
</dbReference>
<dbReference type="GO" id="GO:0016020">
    <property type="term" value="C:membrane"/>
    <property type="evidence" value="ECO:0007669"/>
    <property type="project" value="UniProtKB-SubCell"/>
</dbReference>
<feature type="chain" id="PRO_5035171591" description="Wall-associated receptor kinase galacturonan-binding domain-containing protein" evidence="4">
    <location>
        <begin position="27"/>
        <end position="301"/>
    </location>
</feature>
<feature type="domain" description="Wall-associated receptor kinase galacturonan-binding" evidence="5">
    <location>
        <begin position="42"/>
        <end position="102"/>
    </location>
</feature>
<gene>
    <name evidence="7" type="ORF">GUJ93_ZPchr0001g30982</name>
</gene>
<evidence type="ECO:0000256" key="4">
    <source>
        <dbReference type="SAM" id="SignalP"/>
    </source>
</evidence>
<evidence type="ECO:0000313" key="7">
    <source>
        <dbReference type="EMBL" id="KAG8055795.1"/>
    </source>
</evidence>
<comment type="subcellular location">
    <subcellularLocation>
        <location evidence="1">Membrane</location>
        <topology evidence="1">Single-pass membrane protein</topology>
    </subcellularLocation>
</comment>
<dbReference type="OrthoDB" id="635050at2759"/>
<keyword evidence="2 4" id="KW-0732">Signal</keyword>
<dbReference type="PANTHER" id="PTHR33138:SF77">
    <property type="entry name" value="WALL-ASSOCIATED RECEPTOR KINASE GALACTURONAN-BINDING DOMAIN-CONTAINING PROTEIN"/>
    <property type="match status" value="1"/>
</dbReference>
<reference evidence="7" key="1">
    <citation type="journal article" date="2021" name="bioRxiv">
        <title>Whole Genome Assembly and Annotation of Northern Wild Rice, Zizania palustris L., Supports a Whole Genome Duplication in the Zizania Genus.</title>
        <authorList>
            <person name="Haas M."/>
            <person name="Kono T."/>
            <person name="Macchietto M."/>
            <person name="Millas R."/>
            <person name="McGilp L."/>
            <person name="Shao M."/>
            <person name="Duquette J."/>
            <person name="Hirsch C.N."/>
            <person name="Kimball J."/>
        </authorList>
    </citation>
    <scope>NUCLEOTIDE SEQUENCE</scope>
    <source>
        <tissue evidence="7">Fresh leaf tissue</tissue>
    </source>
</reference>
<evidence type="ECO:0000256" key="2">
    <source>
        <dbReference type="ARBA" id="ARBA00022729"/>
    </source>
</evidence>
<evidence type="ECO:0000256" key="3">
    <source>
        <dbReference type="ARBA" id="ARBA00023180"/>
    </source>
</evidence>
<dbReference type="PANTHER" id="PTHR33138">
    <property type="entry name" value="OS01G0690200 PROTEIN"/>
    <property type="match status" value="1"/>
</dbReference>
<reference evidence="7" key="2">
    <citation type="submission" date="2021-02" db="EMBL/GenBank/DDBJ databases">
        <authorList>
            <person name="Kimball J.A."/>
            <person name="Haas M.W."/>
            <person name="Macchietto M."/>
            <person name="Kono T."/>
            <person name="Duquette J."/>
            <person name="Shao M."/>
        </authorList>
    </citation>
    <scope>NUCLEOTIDE SEQUENCE</scope>
    <source>
        <tissue evidence="7">Fresh leaf tissue</tissue>
    </source>
</reference>
<dbReference type="AlphaFoldDB" id="A0A8J5S5Q0"/>
<evidence type="ECO:0000259" key="6">
    <source>
        <dbReference type="Pfam" id="PF14380"/>
    </source>
</evidence>
<accession>A0A8J5S5Q0</accession>
<keyword evidence="3" id="KW-0325">Glycoprotein</keyword>
<evidence type="ECO:0000313" key="8">
    <source>
        <dbReference type="Proteomes" id="UP000729402"/>
    </source>
</evidence>
<comment type="caution">
    <text evidence="7">The sequence shown here is derived from an EMBL/GenBank/DDBJ whole genome shotgun (WGS) entry which is preliminary data.</text>
</comment>
<dbReference type="Pfam" id="PF13947">
    <property type="entry name" value="GUB_WAK_bind"/>
    <property type="match status" value="1"/>
</dbReference>
<evidence type="ECO:0000259" key="5">
    <source>
        <dbReference type="Pfam" id="PF13947"/>
    </source>
</evidence>
<organism evidence="7 8">
    <name type="scientific">Zizania palustris</name>
    <name type="common">Northern wild rice</name>
    <dbReference type="NCBI Taxonomy" id="103762"/>
    <lineage>
        <taxon>Eukaryota</taxon>
        <taxon>Viridiplantae</taxon>
        <taxon>Streptophyta</taxon>
        <taxon>Embryophyta</taxon>
        <taxon>Tracheophyta</taxon>
        <taxon>Spermatophyta</taxon>
        <taxon>Magnoliopsida</taxon>
        <taxon>Liliopsida</taxon>
        <taxon>Poales</taxon>
        <taxon>Poaceae</taxon>
        <taxon>BOP clade</taxon>
        <taxon>Oryzoideae</taxon>
        <taxon>Oryzeae</taxon>
        <taxon>Zizaniinae</taxon>
        <taxon>Zizania</taxon>
    </lineage>
</organism>
<dbReference type="Proteomes" id="UP000729402">
    <property type="component" value="Unassembled WGS sequence"/>
</dbReference>
<proteinExistence type="predicted"/>
<dbReference type="Pfam" id="PF14380">
    <property type="entry name" value="WAK_assoc"/>
    <property type="match status" value="1"/>
</dbReference>
<feature type="signal peptide" evidence="4">
    <location>
        <begin position="1"/>
        <end position="26"/>
    </location>
</feature>
<protein>
    <recommendedName>
        <fullName evidence="9">Wall-associated receptor kinase galacturonan-binding domain-containing protein</fullName>
    </recommendedName>
</protein>
<evidence type="ECO:0008006" key="9">
    <source>
        <dbReference type="Google" id="ProtNLM"/>
    </source>
</evidence>
<sequence>MPLLLLCRRLLLLLLLVAASHGYAAGDTNGYDSSMCLKEPMACGNVSISYPFYLSSEIKDLNGYSSSYCGYPGLAIECNDGKTMMQLDGPYKYLVKNISYGSYGNDSYGNVSLADPVVLEDRSSCPKVDHNVTIPWFSWLYFPGMSVDYLVFFLDCSFPAPIVRPPATYQLTCGNIGAGQSFVLPKDKVPEYNIYYGSLSQACNKIIEVPVLSDNSGDSEWSSDEYGQVLRQGFQLAWNESKRSANCAQCEQSNGRCGYNQEGNFIGCLCPDGREHSRNCSGSGKPFVSSTTLLLCKGGHR</sequence>
<dbReference type="InterPro" id="IPR025287">
    <property type="entry name" value="WAK_GUB"/>
</dbReference>
<name>A0A8J5S5Q0_ZIZPA</name>